<evidence type="ECO:0000313" key="2">
    <source>
        <dbReference type="Proteomes" id="UP000256805"/>
    </source>
</evidence>
<evidence type="ECO:0000313" key="1">
    <source>
        <dbReference type="EMBL" id="SPR99568.1"/>
    </source>
</evidence>
<dbReference type="Proteomes" id="UP000256805">
    <property type="component" value="Unassembled WGS sequence"/>
</dbReference>
<sequence>MRLLSGLSTVLAWHGDAYPFLHAVAMLGRICRIPEQRFAFDKLMHIECTMSDDHRQSQKHGT</sequence>
<dbReference type="EMBL" id="OVTA01000032">
    <property type="protein sequence ID" value="SPR99568.1"/>
    <property type="molecule type" value="Genomic_DNA"/>
</dbReference>
<proteinExistence type="predicted"/>
<accession>A0A375J304</accession>
<name>A0A375J304_9BURK</name>
<gene>
    <name evidence="1" type="ORF">CBM2634_B10018</name>
</gene>
<reference evidence="1 2" key="1">
    <citation type="submission" date="2018-01" db="EMBL/GenBank/DDBJ databases">
        <authorList>
            <person name="Gaut B.S."/>
            <person name="Morton B.R."/>
            <person name="Clegg M.T."/>
            <person name="Duvall M.R."/>
        </authorList>
    </citation>
    <scope>NUCLEOTIDE SEQUENCE [LARGE SCALE GENOMIC DNA]</scope>
    <source>
        <strain evidence="1">Cupriavidus taiwanensis cmp 52</strain>
    </source>
</reference>
<organism evidence="1 2">
    <name type="scientific">Cupriavidus taiwanensis</name>
    <dbReference type="NCBI Taxonomy" id="164546"/>
    <lineage>
        <taxon>Bacteria</taxon>
        <taxon>Pseudomonadati</taxon>
        <taxon>Pseudomonadota</taxon>
        <taxon>Betaproteobacteria</taxon>
        <taxon>Burkholderiales</taxon>
        <taxon>Burkholderiaceae</taxon>
        <taxon>Cupriavidus</taxon>
    </lineage>
</organism>
<dbReference type="AlphaFoldDB" id="A0A375J304"/>
<protein>
    <submittedName>
        <fullName evidence="1">Uncharacterized protein</fullName>
    </submittedName>
</protein>